<feature type="transmembrane region" description="Helical" evidence="9">
    <location>
        <begin position="313"/>
        <end position="331"/>
    </location>
</feature>
<feature type="region of interest" description="Disordered" evidence="8">
    <location>
        <begin position="277"/>
        <end position="306"/>
    </location>
</feature>
<proteinExistence type="predicted"/>
<evidence type="ECO:0000256" key="7">
    <source>
        <dbReference type="PROSITE-ProRule" id="PRU00023"/>
    </source>
</evidence>
<gene>
    <name evidence="11" type="ORF">Din_042856</name>
</gene>
<dbReference type="Pfam" id="PF12796">
    <property type="entry name" value="Ank_2"/>
    <property type="match status" value="2"/>
</dbReference>
<dbReference type="PROSITE" id="PS50297">
    <property type="entry name" value="ANK_REP_REGION"/>
    <property type="match status" value="3"/>
</dbReference>
<feature type="repeat" description="ANK" evidence="7">
    <location>
        <begin position="129"/>
        <end position="151"/>
    </location>
</feature>
<dbReference type="GO" id="GO:0005886">
    <property type="term" value="C:plasma membrane"/>
    <property type="evidence" value="ECO:0007669"/>
    <property type="project" value="TreeGrafter"/>
</dbReference>
<evidence type="ECO:0000256" key="2">
    <source>
        <dbReference type="ARBA" id="ARBA00022692"/>
    </source>
</evidence>
<dbReference type="Gene3D" id="1.25.40.20">
    <property type="entry name" value="Ankyrin repeat-containing domain"/>
    <property type="match status" value="2"/>
</dbReference>
<dbReference type="SMART" id="SM00248">
    <property type="entry name" value="ANK"/>
    <property type="match status" value="5"/>
</dbReference>
<keyword evidence="3" id="KW-0677">Repeat</keyword>
<evidence type="ECO:0000256" key="8">
    <source>
        <dbReference type="SAM" id="MobiDB-lite"/>
    </source>
</evidence>
<comment type="subcellular location">
    <subcellularLocation>
        <location evidence="1">Membrane</location>
        <topology evidence="1">Multi-pass membrane protein</topology>
    </subcellularLocation>
</comment>
<evidence type="ECO:0000256" key="6">
    <source>
        <dbReference type="ARBA" id="ARBA00023136"/>
    </source>
</evidence>
<evidence type="ECO:0000256" key="9">
    <source>
        <dbReference type="SAM" id="Phobius"/>
    </source>
</evidence>
<dbReference type="PANTHER" id="PTHR24186:SF37">
    <property type="entry name" value="PGG DOMAIN-CONTAINING PROTEIN"/>
    <property type="match status" value="1"/>
</dbReference>
<feature type="domain" description="PGG" evidence="10">
    <location>
        <begin position="306"/>
        <end position="426"/>
    </location>
</feature>
<dbReference type="AlphaFoldDB" id="A0A5B7BXN1"/>
<keyword evidence="4 9" id="KW-1133">Transmembrane helix</keyword>
<keyword evidence="2 9" id="KW-0812">Transmembrane</keyword>
<keyword evidence="6 9" id="KW-0472">Membrane</keyword>
<name>A0A5B7BXN1_DAVIN</name>
<dbReference type="InterPro" id="IPR026961">
    <property type="entry name" value="PGG_dom"/>
</dbReference>
<dbReference type="Pfam" id="PF13962">
    <property type="entry name" value="PGG"/>
    <property type="match status" value="1"/>
</dbReference>
<dbReference type="PANTHER" id="PTHR24186">
    <property type="entry name" value="PROTEIN PHOSPHATASE 1 REGULATORY SUBUNIT"/>
    <property type="match status" value="1"/>
</dbReference>
<feature type="transmembrane region" description="Helical" evidence="9">
    <location>
        <begin position="369"/>
        <end position="392"/>
    </location>
</feature>
<organism evidence="11">
    <name type="scientific">Davidia involucrata</name>
    <name type="common">Dove tree</name>
    <dbReference type="NCBI Taxonomy" id="16924"/>
    <lineage>
        <taxon>Eukaryota</taxon>
        <taxon>Viridiplantae</taxon>
        <taxon>Streptophyta</taxon>
        <taxon>Embryophyta</taxon>
        <taxon>Tracheophyta</taxon>
        <taxon>Spermatophyta</taxon>
        <taxon>Magnoliopsida</taxon>
        <taxon>eudicotyledons</taxon>
        <taxon>Gunneridae</taxon>
        <taxon>Pentapetalae</taxon>
        <taxon>asterids</taxon>
        <taxon>Cornales</taxon>
        <taxon>Nyssaceae</taxon>
        <taxon>Davidia</taxon>
    </lineage>
</organism>
<evidence type="ECO:0000256" key="3">
    <source>
        <dbReference type="ARBA" id="ARBA00022737"/>
    </source>
</evidence>
<dbReference type="InterPro" id="IPR036770">
    <property type="entry name" value="Ankyrin_rpt-contain_sf"/>
</dbReference>
<accession>A0A5B7BXN1</accession>
<sequence length="492" mass="54785">MERMRHLLSLLDVEREEELEREKTRERKLHQAAMKGTVNSLLEILQEEPLILSTTTLPSSISDSPLHVAALLGHLEFATELLSRKPELAGALNSQGSSALHVASAKGYLEIVKELLLVDPDMCFVLDRDGRSPLHLAAIKGRVAVLTELVRVNPEAALVLTSGGDTCLHLCVKYNHLEALKVLIESVKKDEFVNWKDHDGNTVLHLAVAKKQIEIIKYLLTATGIEVNSGNANGLTALDVLSQSPRDLRDMEIKECLHGGRAMRFMNTPSIIVDRNSMKSPSTAAQPPESQNSIVKQQPEKHKHTDWLGRKRSALMVVASLIATVAFQAAISPPGGVWQDSYLVDSNGNPVENPHDAGKSVMAYNIPQAYGQFMIFNTIAFLASLSIILLLISGLPLKRRRWMWIQMVIMWIAITAQTITYFLTLIHMSPKEVEGVLFNLTRISVLTWLSIMGVVFIGNVIRATLWLLRKYGYIKEKESDPPNDEENDDLSE</sequence>
<dbReference type="EMBL" id="GHES01042856">
    <property type="protein sequence ID" value="MPA73415.1"/>
    <property type="molecule type" value="Transcribed_RNA"/>
</dbReference>
<evidence type="ECO:0000256" key="1">
    <source>
        <dbReference type="ARBA" id="ARBA00004141"/>
    </source>
</evidence>
<evidence type="ECO:0000313" key="11">
    <source>
        <dbReference type="EMBL" id="MPA73415.1"/>
    </source>
</evidence>
<evidence type="ECO:0000256" key="4">
    <source>
        <dbReference type="ARBA" id="ARBA00022989"/>
    </source>
</evidence>
<feature type="repeat" description="ANK" evidence="7">
    <location>
        <begin position="95"/>
        <end position="116"/>
    </location>
</feature>
<dbReference type="SUPFAM" id="SSF48403">
    <property type="entry name" value="Ankyrin repeat"/>
    <property type="match status" value="1"/>
</dbReference>
<feature type="transmembrane region" description="Helical" evidence="9">
    <location>
        <begin position="404"/>
        <end position="426"/>
    </location>
</feature>
<dbReference type="PROSITE" id="PS50088">
    <property type="entry name" value="ANK_REPEAT"/>
    <property type="match status" value="3"/>
</dbReference>
<keyword evidence="5 7" id="KW-0040">ANK repeat</keyword>
<evidence type="ECO:0000259" key="10">
    <source>
        <dbReference type="Pfam" id="PF13962"/>
    </source>
</evidence>
<feature type="repeat" description="ANK" evidence="7">
    <location>
        <begin position="199"/>
        <end position="232"/>
    </location>
</feature>
<dbReference type="InterPro" id="IPR002110">
    <property type="entry name" value="Ankyrin_rpt"/>
</dbReference>
<feature type="transmembrane region" description="Helical" evidence="9">
    <location>
        <begin position="446"/>
        <end position="468"/>
    </location>
</feature>
<feature type="compositionally biased region" description="Polar residues" evidence="8">
    <location>
        <begin position="278"/>
        <end position="296"/>
    </location>
</feature>
<evidence type="ECO:0000256" key="5">
    <source>
        <dbReference type="ARBA" id="ARBA00023043"/>
    </source>
</evidence>
<protein>
    <submittedName>
        <fullName evidence="11">Putative Ankyrin repeat family protein</fullName>
    </submittedName>
</protein>
<reference evidence="11" key="1">
    <citation type="submission" date="2019-08" db="EMBL/GenBank/DDBJ databases">
        <title>Reference gene set and small RNA set construction with multiple tissues from Davidia involucrata Baill.</title>
        <authorList>
            <person name="Yang H."/>
            <person name="Zhou C."/>
            <person name="Li G."/>
            <person name="Wang J."/>
            <person name="Gao P."/>
            <person name="Wang M."/>
            <person name="Wang R."/>
            <person name="Zhao Y."/>
        </authorList>
    </citation>
    <scope>NUCLEOTIDE SEQUENCE</scope>
    <source>
        <tissue evidence="11">Mixed with DoveR01_LX</tissue>
    </source>
</reference>